<accession>A0A1V1G0S6</accession>
<dbReference type="SUPFAM" id="SSF56112">
    <property type="entry name" value="Protein kinase-like (PK-like)"/>
    <property type="match status" value="1"/>
</dbReference>
<keyword evidence="2" id="KW-0472">Membrane</keyword>
<dbReference type="Gene3D" id="1.10.510.10">
    <property type="entry name" value="Transferase(Phosphotransferase) domain 1"/>
    <property type="match status" value="1"/>
</dbReference>
<reference evidence="4" key="1">
    <citation type="journal article" date="2008" name="BMC Genomics">
        <title>Characterization of expressed sequence tags from a full-length enriched cDNA library of Cryptomeria japonica male strobili.</title>
        <authorList>
            <person name="Futamura N."/>
            <person name="Totoki Y."/>
            <person name="Toyoda A."/>
            <person name="Igasaki T."/>
            <person name="Nanjo T."/>
            <person name="Seki M."/>
            <person name="Sakaki Y."/>
            <person name="Mari A."/>
            <person name="Shinozaki K."/>
            <person name="Shinohara K."/>
        </authorList>
    </citation>
    <scope>NUCLEOTIDE SEQUENCE</scope>
    <source>
        <tissue evidence="4">Male strobilus</tissue>
    </source>
</reference>
<dbReference type="InterPro" id="IPR017441">
    <property type="entry name" value="Protein_kinase_ATP_BS"/>
</dbReference>
<dbReference type="PANTHER" id="PTHR27006:SF576">
    <property type="entry name" value="PROTEIN KINASE DOMAIN-CONTAINING PROTEIN"/>
    <property type="match status" value="1"/>
</dbReference>
<protein>
    <submittedName>
        <fullName evidence="4">Protein kinase</fullName>
    </submittedName>
</protein>
<dbReference type="InterPro" id="IPR001245">
    <property type="entry name" value="Ser-Thr/Tyr_kinase_cat_dom"/>
</dbReference>
<dbReference type="GO" id="GO:0004672">
    <property type="term" value="F:protein kinase activity"/>
    <property type="evidence" value="ECO:0007669"/>
    <property type="project" value="InterPro"/>
</dbReference>
<dbReference type="AlphaFoldDB" id="A0A1V1G0S6"/>
<evidence type="ECO:0000259" key="3">
    <source>
        <dbReference type="PROSITE" id="PS50011"/>
    </source>
</evidence>
<dbReference type="EMBL" id="AB728823">
    <property type="protein sequence ID" value="BAX09107.1"/>
    <property type="molecule type" value="mRNA"/>
</dbReference>
<evidence type="ECO:0000256" key="1">
    <source>
        <dbReference type="PROSITE-ProRule" id="PRU10141"/>
    </source>
</evidence>
<keyword evidence="2" id="KW-0812">Transmembrane</keyword>
<proteinExistence type="evidence at transcript level"/>
<organism evidence="4">
    <name type="scientific">Cryptomeria japonica</name>
    <name type="common">Japanese cedar</name>
    <name type="synonym">Cupressus japonica</name>
    <dbReference type="NCBI Taxonomy" id="3369"/>
    <lineage>
        <taxon>Eukaryota</taxon>
        <taxon>Viridiplantae</taxon>
        <taxon>Streptophyta</taxon>
        <taxon>Embryophyta</taxon>
        <taxon>Tracheophyta</taxon>
        <taxon>Spermatophyta</taxon>
        <taxon>Pinopsida</taxon>
        <taxon>Pinidae</taxon>
        <taxon>Conifers II</taxon>
        <taxon>Cupressales</taxon>
        <taxon>Cupressaceae</taxon>
        <taxon>Cryptomeria</taxon>
    </lineage>
</organism>
<dbReference type="PANTHER" id="PTHR27006">
    <property type="entry name" value="PROMASTIGOTE SURFACE ANTIGEN PROTEIN PSA"/>
    <property type="match status" value="1"/>
</dbReference>
<keyword evidence="2" id="KW-1133">Transmembrane helix</keyword>
<feature type="binding site" evidence="1">
    <location>
        <position position="120"/>
    </location>
    <ligand>
        <name>ATP</name>
        <dbReference type="ChEBI" id="CHEBI:30616"/>
    </ligand>
</feature>
<dbReference type="PROSITE" id="PS50011">
    <property type="entry name" value="PROTEIN_KINASE_DOM"/>
    <property type="match status" value="1"/>
</dbReference>
<evidence type="ECO:0000256" key="2">
    <source>
        <dbReference type="SAM" id="Phobius"/>
    </source>
</evidence>
<keyword evidence="1" id="KW-0067">ATP-binding</keyword>
<reference evidence="4" key="2">
    <citation type="submission" date="2012-06" db="EMBL/GenBank/DDBJ databases">
        <title>Comparison of fertile and sterile male gametogenesis in Cryptomeria japonica by histological analysis and microarray analysis.</title>
        <authorList>
            <person name="Futamura N."/>
            <person name="Saito M."/>
            <person name="Taira H."/>
            <person name="Shinohara K."/>
        </authorList>
    </citation>
    <scope>NUCLEOTIDE SEQUENCE</scope>
    <source>
        <tissue evidence="4">Male strobilus</tissue>
    </source>
</reference>
<dbReference type="PROSITE" id="PS00107">
    <property type="entry name" value="PROTEIN_KINASE_ATP"/>
    <property type="match status" value="1"/>
</dbReference>
<feature type="transmembrane region" description="Helical" evidence="2">
    <location>
        <begin position="9"/>
        <end position="32"/>
    </location>
</feature>
<keyword evidence="1" id="KW-0547">Nucleotide-binding</keyword>
<dbReference type="GO" id="GO:0005524">
    <property type="term" value="F:ATP binding"/>
    <property type="evidence" value="ECO:0007669"/>
    <property type="project" value="UniProtKB-UniRule"/>
</dbReference>
<sequence length="365" mass="42142">MLMIVLVNLYYIIFIIVRSALKFLLVISFITLQAITKKSVTNQEGTTSTYNTSQTNGTAERGGTQELHVDLLSEQIYTNLTADQISYIKSICHESHQIGEGIFARVYRGNFQGEDLIIKKIEHRSHDTKQWVKNEVELLQGKEHINVNKLYGWYVETNLSYLAYIHIDGCTLDDYLRGNCRGFTYNWKQSFKMIMGIAKGIEFLHQNKIIHVHINPQNILVDAKDHEAKLIDFGFSRHVDWKGEQRSIEKIIDTKGSYRSPEYCLIGKLSYKHDVYSFGIIVLEMIIRRRHDDGARKLFEFHTYVTQMIENNCFEEIVQDGWDSFAVKEALAVANIALTCAHPDETKRPDMDLVVRELSSMITFG</sequence>
<dbReference type="Gene3D" id="3.30.200.20">
    <property type="entry name" value="Phosphorylase Kinase, domain 1"/>
    <property type="match status" value="1"/>
</dbReference>
<dbReference type="Pfam" id="PF07714">
    <property type="entry name" value="PK_Tyr_Ser-Thr"/>
    <property type="match status" value="1"/>
</dbReference>
<dbReference type="InterPro" id="IPR000719">
    <property type="entry name" value="Prot_kinase_dom"/>
</dbReference>
<keyword evidence="4" id="KW-0418">Kinase</keyword>
<dbReference type="InterPro" id="IPR011009">
    <property type="entry name" value="Kinase-like_dom_sf"/>
</dbReference>
<evidence type="ECO:0000313" key="4">
    <source>
        <dbReference type="EMBL" id="BAX09107.1"/>
    </source>
</evidence>
<name>A0A1V1G0S6_CRYJA</name>
<feature type="domain" description="Protein kinase" evidence="3">
    <location>
        <begin position="92"/>
        <end position="362"/>
    </location>
</feature>
<keyword evidence="4" id="KW-0808">Transferase</keyword>